<dbReference type="InterPro" id="IPR027417">
    <property type="entry name" value="P-loop_NTPase"/>
</dbReference>
<accession>A0A956SDX4</accession>
<dbReference type="Gene3D" id="1.25.40.10">
    <property type="entry name" value="Tetratricopeptide repeat domain"/>
    <property type="match status" value="2"/>
</dbReference>
<dbReference type="InterPro" id="IPR002078">
    <property type="entry name" value="Sigma_54_int"/>
</dbReference>
<evidence type="ECO:0000256" key="2">
    <source>
        <dbReference type="ARBA" id="ARBA00022840"/>
    </source>
</evidence>
<organism evidence="5 6">
    <name type="scientific">Eiseniibacteriota bacterium</name>
    <dbReference type="NCBI Taxonomy" id="2212470"/>
    <lineage>
        <taxon>Bacteria</taxon>
        <taxon>Candidatus Eiseniibacteriota</taxon>
    </lineage>
</organism>
<gene>
    <name evidence="5" type="ORF">KDA27_07955</name>
</gene>
<dbReference type="PROSITE" id="PS50045">
    <property type="entry name" value="SIGMA54_INTERACT_4"/>
    <property type="match status" value="1"/>
</dbReference>
<dbReference type="InterPro" id="IPR019734">
    <property type="entry name" value="TPR_rpt"/>
</dbReference>
<reference evidence="5" key="2">
    <citation type="journal article" date="2021" name="Microbiome">
        <title>Successional dynamics and alternative stable states in a saline activated sludge microbial community over 9 years.</title>
        <authorList>
            <person name="Wang Y."/>
            <person name="Ye J."/>
            <person name="Ju F."/>
            <person name="Liu L."/>
            <person name="Boyd J.A."/>
            <person name="Deng Y."/>
            <person name="Parks D.H."/>
            <person name="Jiang X."/>
            <person name="Yin X."/>
            <person name="Woodcroft B.J."/>
            <person name="Tyson G.W."/>
            <person name="Hugenholtz P."/>
            <person name="Polz M.F."/>
            <person name="Zhang T."/>
        </authorList>
    </citation>
    <scope>NUCLEOTIDE SEQUENCE</scope>
    <source>
        <strain evidence="5">HKST-UBA02</strain>
    </source>
</reference>
<dbReference type="PANTHER" id="PTHR32071">
    <property type="entry name" value="TRANSCRIPTIONAL REGULATORY PROTEIN"/>
    <property type="match status" value="1"/>
</dbReference>
<dbReference type="AlphaFoldDB" id="A0A956SDX4"/>
<dbReference type="Pfam" id="PF25601">
    <property type="entry name" value="AAA_lid_14"/>
    <property type="match status" value="1"/>
</dbReference>
<dbReference type="EMBL" id="JAGQHS010000030">
    <property type="protein sequence ID" value="MCA9755719.1"/>
    <property type="molecule type" value="Genomic_DNA"/>
</dbReference>
<keyword evidence="2" id="KW-0067">ATP-binding</keyword>
<protein>
    <submittedName>
        <fullName evidence="5">Sigma 54-interacting transcriptional regulator</fullName>
    </submittedName>
</protein>
<dbReference type="Pfam" id="PF07721">
    <property type="entry name" value="TPR_4"/>
    <property type="match status" value="2"/>
</dbReference>
<dbReference type="InterPro" id="IPR011717">
    <property type="entry name" value="TPR-4"/>
</dbReference>
<dbReference type="Gene3D" id="1.10.8.60">
    <property type="match status" value="1"/>
</dbReference>
<name>A0A956SDX4_UNCEI</name>
<dbReference type="GO" id="GO:0005524">
    <property type="term" value="F:ATP binding"/>
    <property type="evidence" value="ECO:0007669"/>
    <property type="project" value="UniProtKB-KW"/>
</dbReference>
<dbReference type="SMART" id="SM00028">
    <property type="entry name" value="TPR"/>
    <property type="match status" value="5"/>
</dbReference>
<evidence type="ECO:0000256" key="3">
    <source>
        <dbReference type="SAM" id="MobiDB-lite"/>
    </source>
</evidence>
<sequence length="730" mass="81268">MKRSTPPSWDVSSATRAKRQTSLELARIYVASSAYSAAIETLSSFPDNGWDEEIHLLRAEALVGLGRVEEAFRIVGQPVLPEAESVRSFDSWRFLLQLRILHRRGEYRRVVEIGRAYFDAGDGVPSVYLARTAMVVAQSMLAQKCPADARLFYEHVLELYDRLGSKEGQVDSLLGIANTHLLDCQWDKADALYQEARFRYEELGLTDKALAACINLGVVRVKRGEFRSGRELLEDALVRAAQLGSVRRMVTIHLAIAMAEIRSGNPEAARSHLAEVIVNARRMGAERDMGLALEFLGELYLSEGRWARAETILQRALAIGLRIAPEGDIVFEVLRRLAEVSLGLGDLNQASARAERAKVLAEGFGDSYEVATCHRVLAEIAYRRGEREEAESRIESAKTMLDRLGETYERGRIIALRRRWNGLVLYRSSSAGSVPRATQGAGSGKRRGATVRATARSTQAAPRSRTNGMTGSTAGNLSGTAFRARSSSGRNHDLELGLRSTTPEMVRALQLAKSVSELDIPLLLRGSPGTGLESLSRQIHYWSRRSGPYVPFHCANVDREALERELRGKNGRSGLRQIAEGGTLFLDSITSLRLECQHRLAEWIAEVTDPASPSTIRVIAAARSRPGEAHPTPVCPSLHRHLDRVVIELPPLRERYEDIPRLVRDLVLGWEQRFGKCVRVLPADVLRDWSHREWPGNLDELRDVVERYARENPAIDGIERYVRGNPAIDG</sequence>
<evidence type="ECO:0000313" key="6">
    <source>
        <dbReference type="Proteomes" id="UP000739538"/>
    </source>
</evidence>
<reference evidence="5" key="1">
    <citation type="submission" date="2020-04" db="EMBL/GenBank/DDBJ databases">
        <authorList>
            <person name="Zhang T."/>
        </authorList>
    </citation>
    <scope>NUCLEOTIDE SEQUENCE</scope>
    <source>
        <strain evidence="5">HKST-UBA02</strain>
    </source>
</reference>
<evidence type="ECO:0000256" key="1">
    <source>
        <dbReference type="ARBA" id="ARBA00022741"/>
    </source>
</evidence>
<keyword evidence="1" id="KW-0547">Nucleotide-binding</keyword>
<dbReference type="GO" id="GO:0042802">
    <property type="term" value="F:identical protein binding"/>
    <property type="evidence" value="ECO:0007669"/>
    <property type="project" value="InterPro"/>
</dbReference>
<feature type="region of interest" description="Disordered" evidence="3">
    <location>
        <begin position="433"/>
        <end position="495"/>
    </location>
</feature>
<dbReference type="InterPro" id="IPR058031">
    <property type="entry name" value="AAA_lid_NorR"/>
</dbReference>
<dbReference type="CDD" id="cd00009">
    <property type="entry name" value="AAA"/>
    <property type="match status" value="1"/>
</dbReference>
<feature type="domain" description="Sigma-54 factor interaction" evidence="4">
    <location>
        <begin position="498"/>
        <end position="710"/>
    </location>
</feature>
<evidence type="ECO:0000313" key="5">
    <source>
        <dbReference type="EMBL" id="MCA9755719.1"/>
    </source>
</evidence>
<proteinExistence type="predicted"/>
<dbReference type="Pfam" id="PF00158">
    <property type="entry name" value="Sigma54_activat"/>
    <property type="match status" value="1"/>
</dbReference>
<dbReference type="Proteomes" id="UP000739538">
    <property type="component" value="Unassembled WGS sequence"/>
</dbReference>
<dbReference type="SUPFAM" id="SSF48452">
    <property type="entry name" value="TPR-like"/>
    <property type="match status" value="2"/>
</dbReference>
<dbReference type="Gene3D" id="3.40.50.300">
    <property type="entry name" value="P-loop containing nucleotide triphosphate hydrolases"/>
    <property type="match status" value="1"/>
</dbReference>
<evidence type="ECO:0000259" key="4">
    <source>
        <dbReference type="PROSITE" id="PS50045"/>
    </source>
</evidence>
<comment type="caution">
    <text evidence="5">The sequence shown here is derived from an EMBL/GenBank/DDBJ whole genome shotgun (WGS) entry which is preliminary data.</text>
</comment>
<dbReference type="SUPFAM" id="SSF52540">
    <property type="entry name" value="P-loop containing nucleoside triphosphate hydrolases"/>
    <property type="match status" value="1"/>
</dbReference>
<feature type="compositionally biased region" description="Polar residues" evidence="3">
    <location>
        <begin position="455"/>
        <end position="489"/>
    </location>
</feature>
<dbReference type="GO" id="GO:0006355">
    <property type="term" value="P:regulation of DNA-templated transcription"/>
    <property type="evidence" value="ECO:0007669"/>
    <property type="project" value="InterPro"/>
</dbReference>
<dbReference type="InterPro" id="IPR011990">
    <property type="entry name" value="TPR-like_helical_dom_sf"/>
</dbReference>